<proteinExistence type="predicted"/>
<evidence type="ECO:0000313" key="2">
    <source>
        <dbReference type="Proteomes" id="UP001238334"/>
    </source>
</evidence>
<keyword evidence="2" id="KW-1185">Reference proteome</keyword>
<dbReference type="KEGG" id="ppso:QPJ95_22000"/>
<dbReference type="AlphaFoldDB" id="A0A9Y2L1H0"/>
<name>A0A9Y2L1H0_9RHOB</name>
<dbReference type="RefSeq" id="WP_270920138.1">
    <property type="nucleotide sequence ID" value="NZ_CP127247.1"/>
</dbReference>
<protein>
    <submittedName>
        <fullName evidence="1">Phage terminase small subunit P27 family</fullName>
    </submittedName>
</protein>
<organism evidence="1 2">
    <name type="scientific">Parasedimentitalea psychrophila</name>
    <dbReference type="NCBI Taxonomy" id="2997337"/>
    <lineage>
        <taxon>Bacteria</taxon>
        <taxon>Pseudomonadati</taxon>
        <taxon>Pseudomonadota</taxon>
        <taxon>Alphaproteobacteria</taxon>
        <taxon>Rhodobacterales</taxon>
        <taxon>Paracoccaceae</taxon>
        <taxon>Parasedimentitalea</taxon>
    </lineage>
</organism>
<sequence>MKGRKPNLQNVVPMKEDIQREIPTAPGFLCNLARDVWNELAPELAKKGRLELLYKYQFGTYCASVANFISATNELALEGLYYSTGKGRNGNQKRRHPAVAVQETAMGNMRRDSALFGLSPVDAARLDTGGQGDLFDDVMKQLNGTD</sequence>
<dbReference type="EMBL" id="CP127247">
    <property type="protein sequence ID" value="WIY25129.1"/>
    <property type="molecule type" value="Genomic_DNA"/>
</dbReference>
<reference evidence="1 2" key="1">
    <citation type="submission" date="2023-06" db="EMBL/GenBank/DDBJ databases">
        <title>Parasedimentitalea psychrophila sp. nov., a psychrophilic bacterium isolated from deep-sea sediment.</title>
        <authorList>
            <person name="Li A."/>
        </authorList>
    </citation>
    <scope>NUCLEOTIDE SEQUENCE [LARGE SCALE GENOMIC DNA]</scope>
    <source>
        <strain evidence="1 2">QS115</strain>
    </source>
</reference>
<gene>
    <name evidence="1" type="ORF">QPJ95_22000</name>
</gene>
<dbReference type="InterPro" id="IPR006448">
    <property type="entry name" value="Phage_term_ssu_P27"/>
</dbReference>
<evidence type="ECO:0000313" key="1">
    <source>
        <dbReference type="EMBL" id="WIY25129.1"/>
    </source>
</evidence>
<dbReference type="Pfam" id="PF05119">
    <property type="entry name" value="Terminase_4"/>
    <property type="match status" value="1"/>
</dbReference>
<accession>A0A9Y2L1H0</accession>
<dbReference type="Proteomes" id="UP001238334">
    <property type="component" value="Chromosome"/>
</dbReference>
<dbReference type="NCBIfam" id="TIGR01558">
    <property type="entry name" value="sm_term_P27"/>
    <property type="match status" value="1"/>
</dbReference>